<dbReference type="EMBL" id="MTSL01000065">
    <property type="protein sequence ID" value="PJF19421.1"/>
    <property type="molecule type" value="Genomic_DNA"/>
</dbReference>
<feature type="compositionally biased region" description="Polar residues" evidence="1">
    <location>
        <begin position="711"/>
        <end position="720"/>
    </location>
</feature>
<evidence type="ECO:0000259" key="2">
    <source>
        <dbReference type="PROSITE" id="PS51048"/>
    </source>
</evidence>
<keyword evidence="4" id="KW-1185">Reference proteome</keyword>
<dbReference type="InterPro" id="IPR044563">
    <property type="entry name" value="Sgt1-like"/>
</dbReference>
<dbReference type="PROSITE" id="PS51048">
    <property type="entry name" value="SGS"/>
    <property type="match status" value="1"/>
</dbReference>
<dbReference type="PANTHER" id="PTHR45862">
    <property type="entry name" value="PROTEIN SGT1 HOMOLOG"/>
    <property type="match status" value="1"/>
</dbReference>
<dbReference type="Pfam" id="PF05002">
    <property type="entry name" value="SGS"/>
    <property type="match status" value="1"/>
</dbReference>
<proteinExistence type="predicted"/>
<evidence type="ECO:0000256" key="1">
    <source>
        <dbReference type="SAM" id="MobiDB-lite"/>
    </source>
</evidence>
<feature type="region of interest" description="Disordered" evidence="1">
    <location>
        <begin position="711"/>
        <end position="744"/>
    </location>
</feature>
<gene>
    <name evidence="3" type="ORF">PSACC_00816</name>
</gene>
<sequence length="744" mass="83982">MTGIRQTPQDAAVAVKFHSPSLGEFQREFSLFGAIAPSESSYFVGSVKLELNLQKTTNAQWKSLEKEESDKGSSSQAYPSSSRVKHDWEELEKSSATETADDPETTDAFFKKLYANATEETRRAMMKSFVQLCIGSYVQVESGGTVLSTNWDEFSIIMKKLVRRPPPFTQPCRRLPPKIPNPPPNTCSEVQRVSQKCIFFDLSAKARPTPKAFTDLPPLLKNPVGRVVKPEELQKMKMMREKGCPITSIAGEFGISRAYVIKHVLTEAEQKQAREELVERIDSLSINEKRGWLMRYKIREHRRDLCKYCSRRIRSIRCRRDTPKKTPLKKLRETEPAMVLLFRVERLAASALSVRRESIAEPRKMYHERRLWKKAHSASMTLADRIGSDCKKSEMDHWNAAVVSFNKSRQYASRRILIFRNLARISYENKEDVAFLETRCAEIKSLTSYCQHMGADVKTEDDAMDGVTFTEGQPTGGEGLERIEIYNVNWLVEKESLQAVKNATEATSQPKELPALIKQIPNLANSNRVKKYLGCLLKGLHLAQSFQSMKDDEMAIVDIFLKRRPLKELSDLAKKGRHLSSTVRTLCCSEAPKACVDEARKLEATLSGLSGKVFKNVAFEGVSNCIDSWLKQTKKIQEAMVVMRKEGLEMTPMGPHPVSQLTSVLERLDKFQLYRPASSALLDDKRASQMIPMKPIFYDLAYDLLTPPNLSTGKTGASTKEASKPSSNSPSASPSSLLAGLWKR</sequence>
<dbReference type="OrthoDB" id="1898560at2759"/>
<dbReference type="STRING" id="1246581.A0A2H9TNT8"/>
<feature type="region of interest" description="Disordered" evidence="1">
    <location>
        <begin position="63"/>
        <end position="103"/>
    </location>
</feature>
<dbReference type="SUPFAM" id="SSF49764">
    <property type="entry name" value="HSP20-like chaperones"/>
    <property type="match status" value="1"/>
</dbReference>
<dbReference type="InterPro" id="IPR007699">
    <property type="entry name" value="SGS_dom"/>
</dbReference>
<evidence type="ECO:0000313" key="3">
    <source>
        <dbReference type="EMBL" id="PJF19421.1"/>
    </source>
</evidence>
<dbReference type="AlphaFoldDB" id="A0A2H9TNT8"/>
<dbReference type="Gene3D" id="2.60.40.790">
    <property type="match status" value="1"/>
</dbReference>
<comment type="caution">
    <text evidence="3">The sequence shown here is derived from an EMBL/GenBank/DDBJ whole genome shotgun (WGS) entry which is preliminary data.</text>
</comment>
<dbReference type="GO" id="GO:0051087">
    <property type="term" value="F:protein-folding chaperone binding"/>
    <property type="evidence" value="ECO:0007669"/>
    <property type="project" value="InterPro"/>
</dbReference>
<reference evidence="3 4" key="1">
    <citation type="submission" date="2016-10" db="EMBL/GenBank/DDBJ databases">
        <title>The genome of Paramicrosporidium saccamoebae is the missing link in understanding Cryptomycota and Microsporidia evolution.</title>
        <authorList>
            <person name="Quandt C.A."/>
            <person name="Beaudet D."/>
            <person name="Corsaro D."/>
            <person name="Michel R."/>
            <person name="Corradi N."/>
            <person name="James T."/>
        </authorList>
    </citation>
    <scope>NUCLEOTIDE SEQUENCE [LARGE SCALE GENOMIC DNA]</scope>
    <source>
        <strain evidence="3 4">KSL3</strain>
    </source>
</reference>
<name>A0A2H9TNT8_9FUNG</name>
<evidence type="ECO:0000313" key="4">
    <source>
        <dbReference type="Proteomes" id="UP000240830"/>
    </source>
</evidence>
<organism evidence="3 4">
    <name type="scientific">Paramicrosporidium saccamoebae</name>
    <dbReference type="NCBI Taxonomy" id="1246581"/>
    <lineage>
        <taxon>Eukaryota</taxon>
        <taxon>Fungi</taxon>
        <taxon>Fungi incertae sedis</taxon>
        <taxon>Cryptomycota</taxon>
        <taxon>Cryptomycota incertae sedis</taxon>
        <taxon>Paramicrosporidium</taxon>
    </lineage>
</organism>
<feature type="compositionally biased region" description="Basic and acidic residues" evidence="1">
    <location>
        <begin position="84"/>
        <end position="95"/>
    </location>
</feature>
<dbReference type="InterPro" id="IPR008978">
    <property type="entry name" value="HSP20-like_chaperone"/>
</dbReference>
<feature type="compositionally biased region" description="Low complexity" evidence="1">
    <location>
        <begin position="724"/>
        <end position="744"/>
    </location>
</feature>
<accession>A0A2H9TNT8</accession>
<feature type="domain" description="SGS" evidence="2">
    <location>
        <begin position="77"/>
        <end position="164"/>
    </location>
</feature>
<dbReference type="Proteomes" id="UP000240830">
    <property type="component" value="Unassembled WGS sequence"/>
</dbReference>
<feature type="compositionally biased region" description="Polar residues" evidence="1">
    <location>
        <begin position="72"/>
        <end position="82"/>
    </location>
</feature>
<protein>
    <recommendedName>
        <fullName evidence="2">SGS domain-containing protein</fullName>
    </recommendedName>
</protein>